<organism evidence="1 2">
    <name type="scientific">Mycolicibacter heraklionensis</name>
    <dbReference type="NCBI Taxonomy" id="512402"/>
    <lineage>
        <taxon>Bacteria</taxon>
        <taxon>Bacillati</taxon>
        <taxon>Actinomycetota</taxon>
        <taxon>Actinomycetes</taxon>
        <taxon>Mycobacteriales</taxon>
        <taxon>Mycobacteriaceae</taxon>
        <taxon>Mycolicibacter</taxon>
    </lineage>
</organism>
<dbReference type="Proteomes" id="UP000036464">
    <property type="component" value="Unassembled WGS sequence"/>
</dbReference>
<keyword evidence="2" id="KW-1185">Reference proteome</keyword>
<sequence length="84" mass="9422">MSKSPAGHIAPDDFANRCTVTQLAFRQHFTTHEVQEAASRALAALDDVTRAVDRAALRSRIDMNERQIKIDRRKLAELTEGTET</sequence>
<evidence type="ECO:0000313" key="1">
    <source>
        <dbReference type="EMBL" id="KLO31605.1"/>
    </source>
</evidence>
<gene>
    <name evidence="1" type="ORF">ABW16_01900</name>
</gene>
<name>A0ABR5FKP2_9MYCO</name>
<evidence type="ECO:0000313" key="2">
    <source>
        <dbReference type="Proteomes" id="UP000036464"/>
    </source>
</evidence>
<comment type="caution">
    <text evidence="1">The sequence shown here is derived from an EMBL/GenBank/DDBJ whole genome shotgun (WGS) entry which is preliminary data.</text>
</comment>
<protein>
    <submittedName>
        <fullName evidence="1">Uncharacterized protein</fullName>
    </submittedName>
</protein>
<accession>A0ABR5FKP2</accession>
<reference evidence="1 2" key="1">
    <citation type="submission" date="2015-05" db="EMBL/GenBank/DDBJ databases">
        <title>Genome sequence of Mycobacterium heraklionense Davo strain.</title>
        <authorList>
            <person name="Greninger A.L."/>
            <person name="Cunningham G."/>
            <person name="Miller S."/>
        </authorList>
    </citation>
    <scope>NUCLEOTIDE SEQUENCE [LARGE SCALE GENOMIC DNA]</scope>
    <source>
        <strain evidence="1 2">Davo</strain>
    </source>
</reference>
<dbReference type="RefSeq" id="WP_047317391.1">
    <property type="nucleotide sequence ID" value="NZ_LDPO01000001.1"/>
</dbReference>
<dbReference type="EMBL" id="LDPO01000001">
    <property type="protein sequence ID" value="KLO31605.1"/>
    <property type="molecule type" value="Genomic_DNA"/>
</dbReference>
<proteinExistence type="predicted"/>